<dbReference type="InterPro" id="IPR026444">
    <property type="entry name" value="Secre_tail"/>
</dbReference>
<organism evidence="2 3">
    <name type="scientific">Dyadobacter chenwenxiniae</name>
    <dbReference type="NCBI Taxonomy" id="2906456"/>
    <lineage>
        <taxon>Bacteria</taxon>
        <taxon>Pseudomonadati</taxon>
        <taxon>Bacteroidota</taxon>
        <taxon>Cytophagia</taxon>
        <taxon>Cytophagales</taxon>
        <taxon>Spirosomataceae</taxon>
        <taxon>Dyadobacter</taxon>
    </lineage>
</organism>
<dbReference type="Gene3D" id="2.60.40.10">
    <property type="entry name" value="Immunoglobulins"/>
    <property type="match status" value="1"/>
</dbReference>
<dbReference type="InterPro" id="IPR044023">
    <property type="entry name" value="Ig_7"/>
</dbReference>
<evidence type="ECO:0000259" key="1">
    <source>
        <dbReference type="PROSITE" id="PS50835"/>
    </source>
</evidence>
<evidence type="ECO:0000313" key="2">
    <source>
        <dbReference type="EMBL" id="MCF0065830.1"/>
    </source>
</evidence>
<evidence type="ECO:0000313" key="3">
    <source>
        <dbReference type="Proteomes" id="UP001139000"/>
    </source>
</evidence>
<dbReference type="InterPro" id="IPR045474">
    <property type="entry name" value="GEVED"/>
</dbReference>
<dbReference type="RefSeq" id="WP_234658876.1">
    <property type="nucleotide sequence ID" value="NZ_CP094997.1"/>
</dbReference>
<feature type="domain" description="Ig-like" evidence="1">
    <location>
        <begin position="978"/>
        <end position="1064"/>
    </location>
</feature>
<dbReference type="Pfam" id="PF18962">
    <property type="entry name" value="Por_Secre_tail"/>
    <property type="match status" value="1"/>
</dbReference>
<accession>A0A9X1TIG8</accession>
<keyword evidence="3" id="KW-1185">Reference proteome</keyword>
<dbReference type="Proteomes" id="UP001139000">
    <property type="component" value="Unassembled WGS sequence"/>
</dbReference>
<comment type="caution">
    <text evidence="2">The sequence shown here is derived from an EMBL/GenBank/DDBJ whole genome shotgun (WGS) entry which is preliminary data.</text>
</comment>
<name>A0A9X1TIG8_9BACT</name>
<protein>
    <submittedName>
        <fullName evidence="2">GEVED domain-containing protein</fullName>
    </submittedName>
</protein>
<dbReference type="PROSITE" id="PS50835">
    <property type="entry name" value="IG_LIKE"/>
    <property type="match status" value="1"/>
</dbReference>
<dbReference type="InterPro" id="IPR007110">
    <property type="entry name" value="Ig-like_dom"/>
</dbReference>
<reference evidence="2" key="1">
    <citation type="submission" date="2021-12" db="EMBL/GenBank/DDBJ databases">
        <title>Novel species in genus Dyadobacter.</title>
        <authorList>
            <person name="Ma C."/>
        </authorList>
    </citation>
    <scope>NUCLEOTIDE SEQUENCE</scope>
    <source>
        <strain evidence="2">LJ419</strain>
    </source>
</reference>
<dbReference type="NCBIfam" id="TIGR04183">
    <property type="entry name" value="Por_Secre_tail"/>
    <property type="match status" value="1"/>
</dbReference>
<gene>
    <name evidence="2" type="ORF">LXM26_30245</name>
</gene>
<dbReference type="InterPro" id="IPR013783">
    <property type="entry name" value="Ig-like_fold"/>
</dbReference>
<dbReference type="Pfam" id="PF20009">
    <property type="entry name" value="GEVED"/>
    <property type="match status" value="4"/>
</dbReference>
<dbReference type="Pfam" id="PF19081">
    <property type="entry name" value="Ig_7"/>
    <property type="match status" value="1"/>
</dbReference>
<sequence length="1423" mass="151300">MKTYIRTFVLSFDNSFKANALNKYRAVHGLAGCVSMPENALSPFFLQRIWRSLLCLTVFLSAAAGSIYAQGYCASTGGNGGNSQDISNVQIGTLNNSSNCSSTGGTGSIQNSYSDYTNLAAPNLPQLNPLSFSVGITSCTNYTNIMISIWIDYNQNGSFDAPDERVYQSGANADAIYNVTGSFIIPESALLGPTRMRVIASANTNVNPCGSYRDGETEDYTVNITGPVYCSGTPAPGSTLASQTTVCSNETVDFSFSSSSALNNINATGFTYQWFNNAGPVSGATNPTYTATITTTDNFYCKVTCSQSGQTGQSTPVAINLTPYAECYCTSAAGSTTGLDIFNVTAGTLNNSTNVSQTGGPGSLLNRYSDFTTLVAAPVFNQLATIPFSIQVAENGGYARTSIWIDYNHNGIFESPDERVYQTAESNFENHTLNGSFTIPITALTGTTRMRIITTAGQTPVSSACGNYGEGETEDYLVSIAVPVACSGSPVQTNTIATQHLVCPEAKYTFSLSPSISTGGTTYQWYNNAGLIAGATNETYTATITSPDEFYCDVTCPTGEKTTRSIPVSVLTCYCTSTADINGGLDIYNVTAGTLNHSTTPFETGGPGSILRSYSDFTTLVNAPVFNKLATIPFSVTVGGGATYAHTAIWIDYNRNGIFESPGEFIFQETGFAGYTATGSFTIPQTALTGVTRMRIVTNEGNLAINSACQNYGPGETEDYLVNIAPSPPCGGFPLQTNTIATQNPVCPQVSFTFSLSPSIITSGNTYQWYNDAGLIAGATHETYTAIITSADNFYCDVTCPNGENTTRSIPVAVREPYLYCPCTSVSNDPEAEDIFNVTIGELNNSSNCGSTGGAGSILNRFSDYTSLVVAPNLAISNAIPVSIQIGICNSYEPSATSVWIDYNHNGSFDSPEERVYYAGDNYSPNYTLTGSITIPETALLGLTRMRVICGNGEIDASACGGYGGGETEDYFVNIVAPTCSDTPTAGNTVVSQNNVCANTSITLSLSSPPTITNGITYQWFNNGGAITGATDATCTTTITTTGNFYCEVTCTSSSLKASSTPVTVNVAPVSLPTSATTHTQNVATTPLVVNNCQYIAKVVPTTGFTDATIKSWTETTPPFIYVPRHYEITPGTNPNTATGTVTLYYSQADFNAYNGTITSGLLPTGPSDAAKIANFQILKYAGTSPTGLGYAGSPTYIPGEGNSWNTGAYTFVWNATNSIWEVTFPVTGFSGFLAKSIAQPLPVTLISFTGKATEKDNELNWKTSSEVDFSHFEIQRSVNAKVFEKIGIQEPNASGNYTFLDSNAPGGKAYYRLKMIDRAAGGMDGTYSFSRMIAIENDAEKSIVGNFYPNPGTGKVYIEIKATEKGIWNITTYDLSGKVISFKSKFLQVGLNKISIEKLNIGLNVVKFENGIISETRKVIKE</sequence>
<dbReference type="EMBL" id="JAJTTC010000016">
    <property type="protein sequence ID" value="MCF0065830.1"/>
    <property type="molecule type" value="Genomic_DNA"/>
</dbReference>
<dbReference type="Gene3D" id="2.60.40.2700">
    <property type="match status" value="1"/>
</dbReference>
<proteinExistence type="predicted"/>